<dbReference type="VEuPathDB" id="FungiDB:ACLA_018380"/>
<dbReference type="OMA" id="MRKGKWC"/>
<evidence type="ECO:0000256" key="1">
    <source>
        <dbReference type="SAM" id="Coils"/>
    </source>
</evidence>
<feature type="domain" description="F-box" evidence="2">
    <location>
        <begin position="11"/>
        <end position="44"/>
    </location>
</feature>
<accession>A1CNB3</accession>
<reference evidence="3 4" key="1">
    <citation type="journal article" date="2008" name="PLoS Genet.">
        <title>Genomic islands in the pathogenic filamentous fungus Aspergillus fumigatus.</title>
        <authorList>
            <person name="Fedorova N.D."/>
            <person name="Khaldi N."/>
            <person name="Joardar V.S."/>
            <person name="Maiti R."/>
            <person name="Amedeo P."/>
            <person name="Anderson M.J."/>
            <person name="Crabtree J."/>
            <person name="Silva J.C."/>
            <person name="Badger J.H."/>
            <person name="Albarraq A."/>
            <person name="Angiuoli S."/>
            <person name="Bussey H."/>
            <person name="Bowyer P."/>
            <person name="Cotty P.J."/>
            <person name="Dyer P.S."/>
            <person name="Egan A."/>
            <person name="Galens K."/>
            <person name="Fraser-Liggett C.M."/>
            <person name="Haas B.J."/>
            <person name="Inman J.M."/>
            <person name="Kent R."/>
            <person name="Lemieux S."/>
            <person name="Malavazi I."/>
            <person name="Orvis J."/>
            <person name="Roemer T."/>
            <person name="Ronning C.M."/>
            <person name="Sundaram J.P."/>
            <person name="Sutton G."/>
            <person name="Turner G."/>
            <person name="Venter J.C."/>
            <person name="White O.R."/>
            <person name="Whitty B.R."/>
            <person name="Youngman P."/>
            <person name="Wolfe K.H."/>
            <person name="Goldman G.H."/>
            <person name="Wortman J.R."/>
            <person name="Jiang B."/>
            <person name="Denning D.W."/>
            <person name="Nierman W.C."/>
        </authorList>
    </citation>
    <scope>NUCLEOTIDE SEQUENCE [LARGE SCALE GENOMIC DNA]</scope>
    <source>
        <strain evidence="4">ATCC 1007 / CBS 513.65 / DSM 816 / NCTC 3887 / NRRL 1</strain>
    </source>
</reference>
<keyword evidence="1" id="KW-0175">Coiled coil</keyword>
<name>A1CNB3_ASPCL</name>
<dbReference type="AlphaFoldDB" id="A1CNB3"/>
<organism evidence="3 4">
    <name type="scientific">Aspergillus clavatus (strain ATCC 1007 / CBS 513.65 / DSM 816 / NCTC 3887 / NRRL 1 / QM 1276 / 107)</name>
    <dbReference type="NCBI Taxonomy" id="344612"/>
    <lineage>
        <taxon>Eukaryota</taxon>
        <taxon>Fungi</taxon>
        <taxon>Dikarya</taxon>
        <taxon>Ascomycota</taxon>
        <taxon>Pezizomycotina</taxon>
        <taxon>Eurotiomycetes</taxon>
        <taxon>Eurotiomycetidae</taxon>
        <taxon>Eurotiales</taxon>
        <taxon>Aspergillaceae</taxon>
        <taxon>Aspergillus</taxon>
        <taxon>Aspergillus subgen. Fumigati</taxon>
    </lineage>
</organism>
<proteinExistence type="predicted"/>
<dbReference type="RefSeq" id="XP_001268560.1">
    <property type="nucleotide sequence ID" value="XM_001268559.1"/>
</dbReference>
<dbReference type="InterPro" id="IPR036047">
    <property type="entry name" value="F-box-like_dom_sf"/>
</dbReference>
<dbReference type="HOGENOM" id="CLU_090423_1_0_1"/>
<dbReference type="EMBL" id="DS027059">
    <property type="protein sequence ID" value="EAW07134.1"/>
    <property type="molecule type" value="Genomic_DNA"/>
</dbReference>
<dbReference type="OrthoDB" id="5281164at2759"/>
<dbReference type="InterPro" id="IPR001810">
    <property type="entry name" value="F-box_dom"/>
</dbReference>
<evidence type="ECO:0000259" key="2">
    <source>
        <dbReference type="Pfam" id="PF00646"/>
    </source>
</evidence>
<dbReference type="eggNOG" id="ENOG502RD80">
    <property type="taxonomic scope" value="Eukaryota"/>
</dbReference>
<protein>
    <submittedName>
        <fullName evidence="3">F-box domain protein</fullName>
    </submittedName>
</protein>
<dbReference type="GeneID" id="4700657"/>
<sequence>MINSNNPKTTLLSLPPELHLLITTFLPFPDVIYLRITCSHLYSVLPPLTLPQLLLAETSSYALTKDLYACRYCLRLRPAVAFADRMRCRRRSRHGRDAGKRFCVECGLQSRTEGAGEARYGPGAQIQMQGILYVICITCREFKLGGKGIECVECVVQRERLRRARLEKEVSESKRVFARGSSEHGGL</sequence>
<dbReference type="SUPFAM" id="SSF81383">
    <property type="entry name" value="F-box domain"/>
    <property type="match status" value="1"/>
</dbReference>
<evidence type="ECO:0000313" key="3">
    <source>
        <dbReference type="EMBL" id="EAW07134.1"/>
    </source>
</evidence>
<keyword evidence="4" id="KW-1185">Reference proteome</keyword>
<dbReference type="KEGG" id="act:ACLA_018380"/>
<gene>
    <name evidence="3" type="ORF">ACLA_018380</name>
</gene>
<dbReference type="Pfam" id="PF00646">
    <property type="entry name" value="F-box"/>
    <property type="match status" value="1"/>
</dbReference>
<dbReference type="Proteomes" id="UP000006701">
    <property type="component" value="Unassembled WGS sequence"/>
</dbReference>
<feature type="coiled-coil region" evidence="1">
    <location>
        <begin position="149"/>
        <end position="176"/>
    </location>
</feature>
<evidence type="ECO:0000313" key="4">
    <source>
        <dbReference type="Proteomes" id="UP000006701"/>
    </source>
</evidence>